<dbReference type="OrthoDB" id="273614at2"/>
<evidence type="ECO:0000313" key="4">
    <source>
        <dbReference type="EMBL" id="OAN49674.1"/>
    </source>
</evidence>
<dbReference type="CDD" id="cd04301">
    <property type="entry name" value="NAT_SF"/>
    <property type="match status" value="1"/>
</dbReference>
<dbReference type="GO" id="GO:0016747">
    <property type="term" value="F:acyltransferase activity, transferring groups other than amino-acyl groups"/>
    <property type="evidence" value="ECO:0007669"/>
    <property type="project" value="InterPro"/>
</dbReference>
<proteinExistence type="predicted"/>
<sequence length="216" mass="23847">MYAVAAPPIGVPADDVVIRPARLSDIEAIVALHREAFADTFGAAFGPRDRERGAQALATGWRRQGPAALRGMLVAEYAGQLIGTTSLRTRDMIGDGGGFAEAAFFETLGVWGALRSLFALSLLDHQIERGEGFIADVAVAPEWRRRGIARALLQRAEDDARARSLTYLGLYVRESNHGARALYERLGFQAMYIRRSLFARLFFGQDGWIYMRKDLA</sequence>
<dbReference type="Pfam" id="PF00583">
    <property type="entry name" value="Acetyltransf_1"/>
    <property type="match status" value="1"/>
</dbReference>
<comment type="caution">
    <text evidence="4">The sequence shown here is derived from an EMBL/GenBank/DDBJ whole genome shotgun (WGS) entry which is preliminary data.</text>
</comment>
<dbReference type="InterPro" id="IPR000182">
    <property type="entry name" value="GNAT_dom"/>
</dbReference>
<organism evidence="4 5">
    <name type="scientific">Chloroflexus islandicus</name>
    <dbReference type="NCBI Taxonomy" id="1707952"/>
    <lineage>
        <taxon>Bacteria</taxon>
        <taxon>Bacillati</taxon>
        <taxon>Chloroflexota</taxon>
        <taxon>Chloroflexia</taxon>
        <taxon>Chloroflexales</taxon>
        <taxon>Chloroflexineae</taxon>
        <taxon>Chloroflexaceae</taxon>
        <taxon>Chloroflexus</taxon>
    </lineage>
</organism>
<dbReference type="Gene3D" id="3.40.630.30">
    <property type="match status" value="1"/>
</dbReference>
<dbReference type="PANTHER" id="PTHR43072:SF23">
    <property type="entry name" value="UPF0039 PROTEIN C11D3.02C"/>
    <property type="match status" value="1"/>
</dbReference>
<dbReference type="PANTHER" id="PTHR43072">
    <property type="entry name" value="N-ACETYLTRANSFERASE"/>
    <property type="match status" value="1"/>
</dbReference>
<name>A0A178MNY1_9CHLR</name>
<feature type="domain" description="N-acetyltransferase" evidence="3">
    <location>
        <begin position="16"/>
        <end position="216"/>
    </location>
</feature>
<dbReference type="Proteomes" id="UP000078287">
    <property type="component" value="Unassembled WGS sequence"/>
</dbReference>
<dbReference type="InterPro" id="IPR016181">
    <property type="entry name" value="Acyl_CoA_acyltransferase"/>
</dbReference>
<dbReference type="PROSITE" id="PS51186">
    <property type="entry name" value="GNAT"/>
    <property type="match status" value="1"/>
</dbReference>
<accession>A0A178MNY1</accession>
<dbReference type="AlphaFoldDB" id="A0A178MNY1"/>
<evidence type="ECO:0000259" key="3">
    <source>
        <dbReference type="PROSITE" id="PS51186"/>
    </source>
</evidence>
<protein>
    <submittedName>
        <fullName evidence="4">GCN5 family acetyltransferase</fullName>
    </submittedName>
</protein>
<keyword evidence="1 4" id="KW-0808">Transferase</keyword>
<gene>
    <name evidence="4" type="ORF">A6A03_06325</name>
</gene>
<keyword evidence="2" id="KW-0012">Acyltransferase</keyword>
<dbReference type="STRING" id="1707952.A6A03_06325"/>
<evidence type="ECO:0000313" key="5">
    <source>
        <dbReference type="Proteomes" id="UP000078287"/>
    </source>
</evidence>
<reference evidence="4 5" key="1">
    <citation type="submission" date="2016-04" db="EMBL/GenBank/DDBJ databases">
        <title>Chloroflexus islandicus sp. nov., a thermophilic filamentous anoxygenic phototrophic bacterium from geyser Strokkur (Iceland).</title>
        <authorList>
            <person name="Gaisin V.A."/>
            <person name="Kalashnikov A.M."/>
            <person name="Sukhacheva M.V."/>
            <person name="Grouzdev D.S."/>
            <person name="Ivanov T.M."/>
            <person name="Kuznetsov B."/>
            <person name="Gorlenko V.M."/>
        </authorList>
    </citation>
    <scope>NUCLEOTIDE SEQUENCE [LARGE SCALE GENOMIC DNA]</scope>
    <source>
        <strain evidence="5">isl-2</strain>
    </source>
</reference>
<keyword evidence="5" id="KW-1185">Reference proteome</keyword>
<evidence type="ECO:0000256" key="1">
    <source>
        <dbReference type="ARBA" id="ARBA00022679"/>
    </source>
</evidence>
<evidence type="ECO:0000256" key="2">
    <source>
        <dbReference type="ARBA" id="ARBA00023315"/>
    </source>
</evidence>
<dbReference type="RefSeq" id="WP_066782360.1">
    <property type="nucleotide sequence ID" value="NZ_LWQS01000011.1"/>
</dbReference>
<dbReference type="SUPFAM" id="SSF55729">
    <property type="entry name" value="Acyl-CoA N-acyltransferases (Nat)"/>
    <property type="match status" value="1"/>
</dbReference>
<dbReference type="EMBL" id="LWQS01000011">
    <property type="protein sequence ID" value="OAN49674.1"/>
    <property type="molecule type" value="Genomic_DNA"/>
</dbReference>